<dbReference type="Gene3D" id="3.40.1530.20">
    <property type="entry name" value="Protein of unknown function (DUF1491)"/>
    <property type="match status" value="1"/>
</dbReference>
<comment type="caution">
    <text evidence="1">The sequence shown here is derived from an EMBL/GenBank/DDBJ whole genome shotgun (WGS) entry which is preliminary data.</text>
</comment>
<evidence type="ECO:0000313" key="1">
    <source>
        <dbReference type="EMBL" id="MXP28039.1"/>
    </source>
</evidence>
<dbReference type="Proteomes" id="UP000439780">
    <property type="component" value="Unassembled WGS sequence"/>
</dbReference>
<protein>
    <submittedName>
        <fullName evidence="1">DUF1491 family protein</fullName>
    </submittedName>
</protein>
<dbReference type="OrthoDB" id="9809136at2"/>
<dbReference type="Pfam" id="PF07372">
    <property type="entry name" value="DUF1491"/>
    <property type="match status" value="1"/>
</dbReference>
<gene>
    <name evidence="1" type="ORF">GRI58_04285</name>
</gene>
<dbReference type="EMBL" id="WTYA01000002">
    <property type="protein sequence ID" value="MXP28039.1"/>
    <property type="molecule type" value="Genomic_DNA"/>
</dbReference>
<organism evidence="1 2">
    <name type="scientific">Qipengyuania algicida</name>
    <dbReference type="NCBI Taxonomy" id="1836209"/>
    <lineage>
        <taxon>Bacteria</taxon>
        <taxon>Pseudomonadati</taxon>
        <taxon>Pseudomonadota</taxon>
        <taxon>Alphaproteobacteria</taxon>
        <taxon>Sphingomonadales</taxon>
        <taxon>Erythrobacteraceae</taxon>
        <taxon>Qipengyuania</taxon>
    </lineage>
</organism>
<proteinExistence type="predicted"/>
<accession>A0A845AF53</accession>
<sequence length="102" mass="11533">MVSGLIRATQTAGGFGTVISKGDRDSGIVLILTMERGENIRLWERMPRLDGTRPFLVSKTQNVDKKQEFEEYLRKRIAQDPDSWLIELDVPNAERLIAESTG</sequence>
<dbReference type="InterPro" id="IPR009964">
    <property type="entry name" value="DUF1491"/>
</dbReference>
<dbReference type="AlphaFoldDB" id="A0A845AF53"/>
<name>A0A845AF53_9SPHN</name>
<keyword evidence="2" id="KW-1185">Reference proteome</keyword>
<reference evidence="1 2" key="1">
    <citation type="submission" date="2019-12" db="EMBL/GenBank/DDBJ databases">
        <title>Genomic-based taxomic classification of the family Erythrobacteraceae.</title>
        <authorList>
            <person name="Xu L."/>
        </authorList>
    </citation>
    <scope>NUCLEOTIDE SEQUENCE [LARGE SCALE GENOMIC DNA]</scope>
    <source>
        <strain evidence="1 2">KEMB 9005-328</strain>
    </source>
</reference>
<evidence type="ECO:0000313" key="2">
    <source>
        <dbReference type="Proteomes" id="UP000439780"/>
    </source>
</evidence>